<dbReference type="GO" id="GO:0048471">
    <property type="term" value="C:perinuclear region of cytoplasm"/>
    <property type="evidence" value="ECO:0007669"/>
    <property type="project" value="UniProtKB-SubCell"/>
</dbReference>
<proteinExistence type="predicted"/>
<keyword evidence="13" id="KW-1185">Reference proteome</keyword>
<evidence type="ECO:0000256" key="6">
    <source>
        <dbReference type="ARBA" id="ARBA00022490"/>
    </source>
</evidence>
<protein>
    <recommendedName>
        <fullName evidence="4">Protein unc-45 homolog B</fullName>
    </recommendedName>
</protein>
<dbReference type="InterPro" id="IPR016024">
    <property type="entry name" value="ARM-type_fold"/>
</dbReference>
<dbReference type="Gene3D" id="1.25.10.10">
    <property type="entry name" value="Leucine-rich Repeat Variant"/>
    <property type="match status" value="2"/>
</dbReference>
<reference evidence="12" key="1">
    <citation type="submission" date="2022-03" db="EMBL/GenBank/DDBJ databases">
        <authorList>
            <person name="Martin C."/>
        </authorList>
    </citation>
    <scope>NUCLEOTIDE SEQUENCE</scope>
</reference>
<dbReference type="InterPro" id="IPR019734">
    <property type="entry name" value="TPR_rpt"/>
</dbReference>
<dbReference type="PROSITE" id="PS50005">
    <property type="entry name" value="TPR"/>
    <property type="match status" value="3"/>
</dbReference>
<dbReference type="GO" id="GO:0007517">
    <property type="term" value="P:muscle organ development"/>
    <property type="evidence" value="ECO:0007669"/>
    <property type="project" value="UniProtKB-KW"/>
</dbReference>
<name>A0A8J1UWU3_OWEFU</name>
<comment type="caution">
    <text evidence="12">The sequence shown here is derived from an EMBL/GenBank/DDBJ whole genome shotgun (WGS) entry which is preliminary data.</text>
</comment>
<evidence type="ECO:0000313" key="13">
    <source>
        <dbReference type="Proteomes" id="UP000749559"/>
    </source>
</evidence>
<evidence type="ECO:0000256" key="3">
    <source>
        <dbReference type="ARBA" id="ARBA00004556"/>
    </source>
</evidence>
<dbReference type="SMART" id="SM00028">
    <property type="entry name" value="TPR"/>
    <property type="match status" value="3"/>
</dbReference>
<dbReference type="InterPro" id="IPR000225">
    <property type="entry name" value="Armadillo"/>
</dbReference>
<dbReference type="SUPFAM" id="SSF48371">
    <property type="entry name" value="ARM repeat"/>
    <property type="match status" value="2"/>
</dbReference>
<evidence type="ECO:0000256" key="7">
    <source>
        <dbReference type="ARBA" id="ARBA00022541"/>
    </source>
</evidence>
<dbReference type="InterPro" id="IPR011990">
    <property type="entry name" value="TPR-like_helical_dom_sf"/>
</dbReference>
<evidence type="ECO:0000313" key="12">
    <source>
        <dbReference type="EMBL" id="CAH1772776.1"/>
    </source>
</evidence>
<organism evidence="12 13">
    <name type="scientific">Owenia fusiformis</name>
    <name type="common">Polychaete worm</name>
    <dbReference type="NCBI Taxonomy" id="6347"/>
    <lineage>
        <taxon>Eukaryota</taxon>
        <taxon>Metazoa</taxon>
        <taxon>Spiralia</taxon>
        <taxon>Lophotrochozoa</taxon>
        <taxon>Annelida</taxon>
        <taxon>Polychaeta</taxon>
        <taxon>Sedentaria</taxon>
        <taxon>Canalipalpata</taxon>
        <taxon>Sabellida</taxon>
        <taxon>Oweniida</taxon>
        <taxon>Oweniidae</taxon>
        <taxon>Owenia</taxon>
    </lineage>
</organism>
<dbReference type="Pfam" id="PF13424">
    <property type="entry name" value="TPR_12"/>
    <property type="match status" value="1"/>
</dbReference>
<dbReference type="Proteomes" id="UP000749559">
    <property type="component" value="Unassembled WGS sequence"/>
</dbReference>
<feature type="compositionally biased region" description="Acidic residues" evidence="11">
    <location>
        <begin position="967"/>
        <end position="983"/>
    </location>
</feature>
<dbReference type="Gene3D" id="1.25.40.10">
    <property type="entry name" value="Tetratricopeptide repeat domain"/>
    <property type="match status" value="1"/>
</dbReference>
<evidence type="ECO:0000256" key="9">
    <source>
        <dbReference type="ARBA" id="ARBA00022803"/>
    </source>
</evidence>
<evidence type="ECO:0000256" key="4">
    <source>
        <dbReference type="ARBA" id="ARBA00020768"/>
    </source>
</evidence>
<dbReference type="OrthoDB" id="199930at2759"/>
<keyword evidence="8" id="KW-0221">Differentiation</keyword>
<evidence type="ECO:0000256" key="10">
    <source>
        <dbReference type="ARBA" id="ARBA00023186"/>
    </source>
</evidence>
<keyword evidence="5" id="KW-0217">Developmental protein</keyword>
<dbReference type="InterPro" id="IPR024660">
    <property type="entry name" value="UCS_central_dom"/>
</dbReference>
<evidence type="ECO:0000256" key="1">
    <source>
        <dbReference type="ARBA" id="ARBA00004161"/>
    </source>
</evidence>
<gene>
    <name evidence="12" type="ORF">OFUS_LOCUS487</name>
</gene>
<dbReference type="GO" id="GO:0030154">
    <property type="term" value="P:cell differentiation"/>
    <property type="evidence" value="ECO:0007669"/>
    <property type="project" value="UniProtKB-KW"/>
</dbReference>
<dbReference type="GO" id="GO:0030018">
    <property type="term" value="C:Z disc"/>
    <property type="evidence" value="ECO:0007669"/>
    <property type="project" value="UniProtKB-SubCell"/>
</dbReference>
<dbReference type="PANTHER" id="PTHR45994:SF1">
    <property type="entry name" value="FI21225P1"/>
    <property type="match status" value="1"/>
</dbReference>
<dbReference type="SMART" id="SM00185">
    <property type="entry name" value="ARM"/>
    <property type="match status" value="4"/>
</dbReference>
<feature type="compositionally biased region" description="Basic and acidic residues" evidence="11">
    <location>
        <begin position="1009"/>
        <end position="1036"/>
    </location>
</feature>
<evidence type="ECO:0000256" key="5">
    <source>
        <dbReference type="ARBA" id="ARBA00022473"/>
    </source>
</evidence>
<evidence type="ECO:0000256" key="2">
    <source>
        <dbReference type="ARBA" id="ARBA00004216"/>
    </source>
</evidence>
<dbReference type="PANTHER" id="PTHR45994">
    <property type="entry name" value="FI21225P1"/>
    <property type="match status" value="1"/>
</dbReference>
<sequence>MPEPKELKEEGNTYFKQGKYEDALTCYAKALSLSEEGDKEKATYFKNKAACHLKLEKYSAAIEDTTSALEISPNDPKALFRRCQAYQHLEKYEDAYKDARQLLNVDPKNAAIQPILRQLTMVIQQKTSKVASLDSKVSQMFDLVFNHSSGDNEKRIQAANNLIVLAREESGAEKIVKAGGIPKIIELLSIKDKSLALAAVRVLQCLTKENKERSIEILTKLGMQKILLGIGVPDEDISTAGAYFLQNLIKSISGVSKYNEEKEAHERKKKVDRHLRPFKAFKMEDEEQKMINEIFNAIIGILTSSKISGCGRDSLLEILIKFVARQGGVGWTRTFIEYTEGLYKLMEIAGCIKEYKTMPVTDNSQMHASVALQKLYDDMLADKEREIYREKVDAYFTDNFTDKNIESQVEAVKAVTALLQGPFDIGNHILSREGVLEIMLAMAGSENTLFQKVAIEAMVHSTSKKQKSSGIIKQAVPILKKLYQTENETIKVRALVGLCKLGSIGGTDVSMRSFADGSNTTLAKACRKYLKNPSKDVDLRKWATEGLAYLTLDADVKEDLVDDTPALHSLMDLAKHSDKGILYPAAQVFVNCTNSYDKQDIMPEMLELAKYAKQHVPEEHEKDKSEYVDKRVAKLVKAGIGNALVALSKTDSASSKELLSRAFLAVSYYEENRGLLVQQGAVKALINLSLEGTDVGKILAAQSLAKIGITMNPDIAFPGQRCVEVVRPMIHLLHPDNQGLQNFEALMCLTNIASLNDTARKRIVSEGGVATIEGYMYEEHEMIRRAATECMCNMILTEEVFNLYLGENDRVKLLVLYSGVDDMKLAKAASGALAMLSREKVICEKILQVKSWCEIFQVVCANEDADIQHRGLYTIMNVFEHSKELALKVVESSMFEVVLAITCLQEPERAQAKECAEACLEKAVEYELVKRTDAGESAKTEAKKKVRESKRRREIEKAVAEARLKQEEEEDAKLDGIQEEDSDIPGKIPGARIHELDEDELAELEEAEKEANTNKNEPETIKQADNEAKTNEQSES</sequence>
<dbReference type="GO" id="GO:0051879">
    <property type="term" value="F:Hsp90 protein binding"/>
    <property type="evidence" value="ECO:0007669"/>
    <property type="project" value="TreeGrafter"/>
</dbReference>
<keyword evidence="6" id="KW-0963">Cytoplasm</keyword>
<dbReference type="InterPro" id="IPR011989">
    <property type="entry name" value="ARM-like"/>
</dbReference>
<feature type="compositionally biased region" description="Acidic residues" evidence="11">
    <location>
        <begin position="996"/>
        <end position="1008"/>
    </location>
</feature>
<accession>A0A8J1UWU3</accession>
<dbReference type="AlphaFoldDB" id="A0A8J1UWU3"/>
<dbReference type="FunFam" id="1.25.10.10:FF:000043">
    <property type="entry name" value="Unc-45 myosin chaperone B"/>
    <property type="match status" value="1"/>
</dbReference>
<evidence type="ECO:0000256" key="11">
    <source>
        <dbReference type="SAM" id="MobiDB-lite"/>
    </source>
</evidence>
<comment type="subcellular location">
    <subcellularLocation>
        <location evidence="1">Cytoplasm</location>
        <location evidence="1">Myofibril</location>
        <location evidence="1">Sarcomere</location>
        <location evidence="1">A band</location>
    </subcellularLocation>
    <subcellularLocation>
        <location evidence="2">Cytoplasm</location>
        <location evidence="2">Myofibril</location>
        <location evidence="2">Sarcomere</location>
        <location evidence="2">Z line</location>
    </subcellularLocation>
    <subcellularLocation>
        <location evidence="3">Cytoplasm</location>
        <location evidence="3">Perinuclear region</location>
    </subcellularLocation>
</comment>
<dbReference type="PROSITE" id="PS50176">
    <property type="entry name" value="ARM_REPEAT"/>
    <property type="match status" value="1"/>
</dbReference>
<dbReference type="SUPFAM" id="SSF48452">
    <property type="entry name" value="TPR-like"/>
    <property type="match status" value="1"/>
</dbReference>
<evidence type="ECO:0000256" key="8">
    <source>
        <dbReference type="ARBA" id="ARBA00022782"/>
    </source>
</evidence>
<dbReference type="Pfam" id="PF11701">
    <property type="entry name" value="UNC45-central"/>
    <property type="match status" value="1"/>
</dbReference>
<keyword evidence="9" id="KW-0802">TPR repeat</keyword>
<feature type="region of interest" description="Disordered" evidence="11">
    <location>
        <begin position="962"/>
        <end position="1036"/>
    </location>
</feature>
<keyword evidence="7" id="KW-0517">Myogenesis</keyword>
<dbReference type="EMBL" id="CAIIXF020000001">
    <property type="protein sequence ID" value="CAH1772776.1"/>
    <property type="molecule type" value="Genomic_DNA"/>
</dbReference>
<keyword evidence="10" id="KW-0143">Chaperone</keyword>
<dbReference type="GO" id="GO:0031672">
    <property type="term" value="C:A band"/>
    <property type="evidence" value="ECO:0007669"/>
    <property type="project" value="UniProtKB-SubCell"/>
</dbReference>